<comment type="caution">
    <text evidence="1">The sequence shown here is derived from an EMBL/GenBank/DDBJ whole genome shotgun (WGS) entry which is preliminary data.</text>
</comment>
<reference evidence="2" key="1">
    <citation type="journal article" date="2019" name="Int. J. Syst. Evol. Microbiol.">
        <title>The Global Catalogue of Microorganisms (GCM) 10K type strain sequencing project: providing services to taxonomists for standard genome sequencing and annotation.</title>
        <authorList>
            <consortium name="The Broad Institute Genomics Platform"/>
            <consortium name="The Broad Institute Genome Sequencing Center for Infectious Disease"/>
            <person name="Wu L."/>
            <person name="Ma J."/>
        </authorList>
    </citation>
    <scope>NUCLEOTIDE SEQUENCE [LARGE SCALE GENOMIC DNA]</scope>
    <source>
        <strain evidence="2">CGMCC 1.12125</strain>
    </source>
</reference>
<name>A0ABV8Y3Y6_9MICC</name>
<evidence type="ECO:0000313" key="2">
    <source>
        <dbReference type="Proteomes" id="UP001595965"/>
    </source>
</evidence>
<evidence type="ECO:0000313" key="1">
    <source>
        <dbReference type="EMBL" id="MFC4430543.1"/>
    </source>
</evidence>
<protein>
    <submittedName>
        <fullName evidence="1">Terminase</fullName>
    </submittedName>
</protein>
<sequence length="95" mass="10626">MTDEFDLQDHELTILKEACRTVDTLDGLQTIVDRDGLTMTSPQGVKAHPALVELRNQRVTLAKLVASLRIPLDDDQSVGRLEQQRVGYRQIAAVK</sequence>
<dbReference type="RefSeq" id="WP_344226292.1">
    <property type="nucleotide sequence ID" value="NZ_BAAALH010000001.1"/>
</dbReference>
<keyword evidence="2" id="KW-1185">Reference proteome</keyword>
<dbReference type="EMBL" id="JBHSEN010000002">
    <property type="protein sequence ID" value="MFC4430543.1"/>
    <property type="molecule type" value="Genomic_DNA"/>
</dbReference>
<accession>A0ABV8Y3Y6</accession>
<organism evidence="1 2">
    <name type="scientific">Citricoccus alkalitolerans</name>
    <dbReference type="NCBI Taxonomy" id="246603"/>
    <lineage>
        <taxon>Bacteria</taxon>
        <taxon>Bacillati</taxon>
        <taxon>Actinomycetota</taxon>
        <taxon>Actinomycetes</taxon>
        <taxon>Micrococcales</taxon>
        <taxon>Micrococcaceae</taxon>
        <taxon>Citricoccus</taxon>
    </lineage>
</organism>
<proteinExistence type="predicted"/>
<dbReference type="Proteomes" id="UP001595965">
    <property type="component" value="Unassembled WGS sequence"/>
</dbReference>
<gene>
    <name evidence="1" type="ORF">ACFO0K_12765</name>
</gene>